<evidence type="ECO:0000256" key="7">
    <source>
        <dbReference type="ARBA" id="ARBA00023170"/>
    </source>
</evidence>
<comment type="caution">
    <text evidence="9">The sequence shown here is derived from an EMBL/GenBank/DDBJ whole genome shotgun (WGS) entry which is preliminary data.</text>
</comment>
<dbReference type="GO" id="GO:0005549">
    <property type="term" value="F:odorant binding"/>
    <property type="evidence" value="ECO:0007669"/>
    <property type="project" value="InterPro"/>
</dbReference>
<name>A0A4S2JD62_9HYME</name>
<evidence type="ECO:0000256" key="1">
    <source>
        <dbReference type="ARBA" id="ARBA00004141"/>
    </source>
</evidence>
<keyword evidence="7" id="KW-0675">Receptor</keyword>
<accession>A0A4S2JD62</accession>
<keyword evidence="2" id="KW-0716">Sensory transduction</keyword>
<evidence type="ECO:0000313" key="10">
    <source>
        <dbReference type="Proteomes" id="UP000310200"/>
    </source>
</evidence>
<evidence type="ECO:0000256" key="5">
    <source>
        <dbReference type="ARBA" id="ARBA00022989"/>
    </source>
</evidence>
<dbReference type="EMBL" id="QBLH01003980">
    <property type="protein sequence ID" value="TGZ31858.1"/>
    <property type="molecule type" value="Genomic_DNA"/>
</dbReference>
<keyword evidence="5" id="KW-1133">Transmembrane helix</keyword>
<dbReference type="InterPro" id="IPR004117">
    <property type="entry name" value="7tm6_olfct_rcpt"/>
</dbReference>
<evidence type="ECO:0000256" key="3">
    <source>
        <dbReference type="ARBA" id="ARBA00022692"/>
    </source>
</evidence>
<comment type="subcellular location">
    <subcellularLocation>
        <location evidence="1">Membrane</location>
        <topology evidence="1">Multi-pass membrane protein</topology>
    </subcellularLocation>
</comment>
<evidence type="ECO:0000256" key="4">
    <source>
        <dbReference type="ARBA" id="ARBA00022725"/>
    </source>
</evidence>
<reference evidence="9 10" key="1">
    <citation type="journal article" date="2019" name="Philos. Trans. R. Soc. Lond., B, Biol. Sci.">
        <title>Ant behaviour and brain gene expression of defending hosts depend on the ecological success of the intruding social parasite.</title>
        <authorList>
            <person name="Kaur R."/>
            <person name="Stoldt M."/>
            <person name="Jongepier E."/>
            <person name="Feldmeyer B."/>
            <person name="Menzel F."/>
            <person name="Bornberg-Bauer E."/>
            <person name="Foitzik S."/>
        </authorList>
    </citation>
    <scope>NUCLEOTIDE SEQUENCE [LARGE SCALE GENOMIC DNA]</scope>
    <source>
        <tissue evidence="9">Whole body</tissue>
    </source>
</reference>
<evidence type="ECO:0000313" key="9">
    <source>
        <dbReference type="EMBL" id="TGZ31858.1"/>
    </source>
</evidence>
<evidence type="ECO:0000256" key="6">
    <source>
        <dbReference type="ARBA" id="ARBA00023136"/>
    </source>
</evidence>
<keyword evidence="6" id="KW-0472">Membrane</keyword>
<evidence type="ECO:0000256" key="8">
    <source>
        <dbReference type="ARBA" id="ARBA00023224"/>
    </source>
</evidence>
<keyword evidence="4" id="KW-0552">Olfaction</keyword>
<dbReference type="GO" id="GO:0004984">
    <property type="term" value="F:olfactory receptor activity"/>
    <property type="evidence" value="ECO:0007669"/>
    <property type="project" value="InterPro"/>
</dbReference>
<sequence length="97" mass="11441">MCFIYMFLSNFVGQQIIDHNNHVFLTAYKVQWYSTPLPVQKLILFLLQRGNKSFGLHVGGLFIASLECFSTVQIFYIHISYININIFNIYKYFTCEI</sequence>
<dbReference type="Proteomes" id="UP000310200">
    <property type="component" value="Unassembled WGS sequence"/>
</dbReference>
<organism evidence="9 10">
    <name type="scientific">Temnothorax longispinosus</name>
    <dbReference type="NCBI Taxonomy" id="300112"/>
    <lineage>
        <taxon>Eukaryota</taxon>
        <taxon>Metazoa</taxon>
        <taxon>Ecdysozoa</taxon>
        <taxon>Arthropoda</taxon>
        <taxon>Hexapoda</taxon>
        <taxon>Insecta</taxon>
        <taxon>Pterygota</taxon>
        <taxon>Neoptera</taxon>
        <taxon>Endopterygota</taxon>
        <taxon>Hymenoptera</taxon>
        <taxon>Apocrita</taxon>
        <taxon>Aculeata</taxon>
        <taxon>Formicoidea</taxon>
        <taxon>Formicidae</taxon>
        <taxon>Myrmicinae</taxon>
        <taxon>Temnothorax</taxon>
    </lineage>
</organism>
<keyword evidence="10" id="KW-1185">Reference proteome</keyword>
<dbReference type="AlphaFoldDB" id="A0A4S2JD62"/>
<keyword evidence="3" id="KW-0812">Transmembrane</keyword>
<proteinExistence type="predicted"/>
<dbReference type="GO" id="GO:0007165">
    <property type="term" value="P:signal transduction"/>
    <property type="evidence" value="ECO:0007669"/>
    <property type="project" value="UniProtKB-KW"/>
</dbReference>
<dbReference type="Pfam" id="PF02949">
    <property type="entry name" value="7tm_6"/>
    <property type="match status" value="1"/>
</dbReference>
<dbReference type="GO" id="GO:0016020">
    <property type="term" value="C:membrane"/>
    <property type="evidence" value="ECO:0007669"/>
    <property type="project" value="UniProtKB-SubCell"/>
</dbReference>
<gene>
    <name evidence="9" type="ORF">DBV15_01206</name>
</gene>
<keyword evidence="8" id="KW-0807">Transducer</keyword>
<protein>
    <submittedName>
        <fullName evidence="9">Uncharacterized protein</fullName>
    </submittedName>
</protein>
<evidence type="ECO:0000256" key="2">
    <source>
        <dbReference type="ARBA" id="ARBA00022606"/>
    </source>
</evidence>